<proteinExistence type="predicted"/>
<keyword evidence="3" id="KW-1185">Reference proteome</keyword>
<sequence length="111" mass="12411">MAPSFVLFGGSDKKIPLEQQTHQCPRCGDPTSVKLTRTETQMVVLGKTIGKPGNMRVRYECQKCKWKNDKLPEGKRGSSEGNSKSLAETDQGTYFYDTNGECDYLPPEKAF</sequence>
<feature type="region of interest" description="Disordered" evidence="1">
    <location>
        <begin position="69"/>
        <end position="111"/>
    </location>
</feature>
<accession>A0A8H7UF98</accession>
<reference evidence="2" key="1">
    <citation type="submission" date="2020-12" db="EMBL/GenBank/DDBJ databases">
        <title>Metabolic potential, ecology and presence of endohyphal bacteria is reflected in genomic diversity of Mucoromycotina.</title>
        <authorList>
            <person name="Muszewska A."/>
            <person name="Okrasinska A."/>
            <person name="Steczkiewicz K."/>
            <person name="Drgas O."/>
            <person name="Orlowska M."/>
            <person name="Perlinska-Lenart U."/>
            <person name="Aleksandrzak-Piekarczyk T."/>
            <person name="Szatraj K."/>
            <person name="Zielenkiewicz U."/>
            <person name="Pilsyk S."/>
            <person name="Malc E."/>
            <person name="Mieczkowski P."/>
            <person name="Kruszewska J.S."/>
            <person name="Biernat P."/>
            <person name="Pawlowska J."/>
        </authorList>
    </citation>
    <scope>NUCLEOTIDE SEQUENCE</scope>
    <source>
        <strain evidence="2">WA0000051536</strain>
    </source>
</reference>
<feature type="compositionally biased region" description="Basic and acidic residues" evidence="1">
    <location>
        <begin position="69"/>
        <end position="78"/>
    </location>
</feature>
<dbReference type="EMBL" id="JAEPRA010000010">
    <property type="protein sequence ID" value="KAG2179467.1"/>
    <property type="molecule type" value="Genomic_DNA"/>
</dbReference>
<feature type="compositionally biased region" description="Polar residues" evidence="1">
    <location>
        <begin position="79"/>
        <end position="92"/>
    </location>
</feature>
<comment type="caution">
    <text evidence="2">The sequence shown here is derived from an EMBL/GenBank/DDBJ whole genome shotgun (WGS) entry which is preliminary data.</text>
</comment>
<dbReference type="AlphaFoldDB" id="A0A8H7UF98"/>
<gene>
    <name evidence="2" type="ORF">INT44_006313</name>
</gene>
<protein>
    <submittedName>
        <fullName evidence="2">Uncharacterized protein</fullName>
    </submittedName>
</protein>
<dbReference type="Proteomes" id="UP000612746">
    <property type="component" value="Unassembled WGS sequence"/>
</dbReference>
<name>A0A8H7UF98_9FUNG</name>
<dbReference type="OrthoDB" id="2222436at2759"/>
<organism evidence="2 3">
    <name type="scientific">Umbelopsis vinacea</name>
    <dbReference type="NCBI Taxonomy" id="44442"/>
    <lineage>
        <taxon>Eukaryota</taxon>
        <taxon>Fungi</taxon>
        <taxon>Fungi incertae sedis</taxon>
        <taxon>Mucoromycota</taxon>
        <taxon>Mucoromycotina</taxon>
        <taxon>Umbelopsidomycetes</taxon>
        <taxon>Umbelopsidales</taxon>
        <taxon>Umbelopsidaceae</taxon>
        <taxon>Umbelopsis</taxon>
    </lineage>
</organism>
<evidence type="ECO:0000256" key="1">
    <source>
        <dbReference type="SAM" id="MobiDB-lite"/>
    </source>
</evidence>
<evidence type="ECO:0000313" key="3">
    <source>
        <dbReference type="Proteomes" id="UP000612746"/>
    </source>
</evidence>
<evidence type="ECO:0000313" key="2">
    <source>
        <dbReference type="EMBL" id="KAG2179467.1"/>
    </source>
</evidence>